<dbReference type="Pfam" id="PF18562">
    <property type="entry name" value="CIDR1_gamma"/>
    <property type="match status" value="1"/>
</dbReference>
<feature type="domain" description="Duffy-binding-like" evidence="3">
    <location>
        <begin position="1475"/>
        <end position="1622"/>
    </location>
</feature>
<feature type="region of interest" description="Disordered" evidence="2">
    <location>
        <begin position="753"/>
        <end position="773"/>
    </location>
</feature>
<dbReference type="InterPro" id="IPR042202">
    <property type="entry name" value="Duffy-ag-bd_sf"/>
</dbReference>
<feature type="domain" description="Cysteine-rich interdomain region 1 gamma" evidence="7">
    <location>
        <begin position="1405"/>
        <end position="1458"/>
    </location>
</feature>
<feature type="compositionally biased region" description="Polar residues" evidence="2">
    <location>
        <begin position="2108"/>
        <end position="2117"/>
    </location>
</feature>
<dbReference type="FunFam" id="1.20.58.1930:FF:000001">
    <property type="entry name" value="Erythrocyte membrane protein 1, PfEMP1"/>
    <property type="match status" value="1"/>
</dbReference>
<dbReference type="InterPro" id="IPR008602">
    <property type="entry name" value="Duffy-antigen-binding"/>
</dbReference>
<feature type="coiled-coil region" evidence="1">
    <location>
        <begin position="1277"/>
        <end position="1304"/>
    </location>
</feature>
<evidence type="ECO:0000259" key="8">
    <source>
        <dbReference type="Pfam" id="PF21807"/>
    </source>
</evidence>
<dbReference type="Gene3D" id="1.10.1900.40">
    <property type="entry name" value="Acidic terminal segments, variant surface antigen of PfEMP1"/>
    <property type="match status" value="2"/>
</dbReference>
<reference evidence="11" key="1">
    <citation type="submission" date="2006-09" db="EMBL/GenBank/DDBJ databases">
        <title>Annotation of Plasmodium falciparum Dd2.</title>
        <authorList>
            <consortium name="The Broad Institute Genome Sequencing Platform"/>
            <person name="Volkman S.K."/>
            <person name="Neafsey D.E."/>
            <person name="Dash A.P."/>
            <person name="Chitnis C.E."/>
            <person name="Hartl D.L."/>
            <person name="Young S.K."/>
            <person name="Zeng Q."/>
            <person name="Koehrsen M."/>
            <person name="Alvarado L."/>
            <person name="Berlin A."/>
            <person name="Borenstein D."/>
            <person name="Chapman S.B."/>
            <person name="Chen Z."/>
            <person name="Engels R."/>
            <person name="Freedman E."/>
            <person name="Gellesch M."/>
            <person name="Goldberg J."/>
            <person name="Griggs A."/>
            <person name="Gujja S."/>
            <person name="Heilman E.R."/>
            <person name="Heiman D.I."/>
            <person name="Howarth C."/>
            <person name="Jen D."/>
            <person name="Larson L."/>
            <person name="Mehta T."/>
            <person name="Neiman D."/>
            <person name="Park D."/>
            <person name="Pearson M."/>
            <person name="Roberts A."/>
            <person name="Saif S."/>
            <person name="Shea T."/>
            <person name="Shenoy N."/>
            <person name="Sisk P."/>
            <person name="Stolte C."/>
            <person name="Sykes S."/>
            <person name="Walk T."/>
            <person name="White J."/>
            <person name="Yandava C."/>
            <person name="Haas B."/>
            <person name="Henn M.R."/>
            <person name="Nusbaum C."/>
            <person name="Birren B."/>
        </authorList>
    </citation>
    <scope>NUCLEOTIDE SEQUENCE [LARGE SCALE GENOMIC DNA]</scope>
</reference>
<gene>
    <name evidence="10" type="ORF">PFDG_00031</name>
</gene>
<dbReference type="GO" id="GO:0016020">
    <property type="term" value="C:membrane"/>
    <property type="evidence" value="ECO:0007669"/>
    <property type="project" value="InterPro"/>
</dbReference>
<evidence type="ECO:0000256" key="1">
    <source>
        <dbReference type="SAM" id="Coils"/>
    </source>
</evidence>
<dbReference type="Gene3D" id="1.20.58.1930">
    <property type="match status" value="1"/>
</dbReference>
<name>A0A0L7LVS1_PLAF4</name>
<evidence type="ECO:0000256" key="2">
    <source>
        <dbReference type="SAM" id="MobiDB-lite"/>
    </source>
</evidence>
<accession>A0A0L7LVS1</accession>
<feature type="domain" description="Plasmodium falciparum erythrocyte membrane protein 1 acidic terminal segment" evidence="5">
    <location>
        <begin position="1746"/>
        <end position="2210"/>
    </location>
</feature>
<dbReference type="FunFam" id="1.10.1900.40:FF:000005">
    <property type="entry name" value="Erythrocyte membrane protein 1, PfEMP1"/>
    <property type="match status" value="1"/>
</dbReference>
<evidence type="ECO:0000259" key="6">
    <source>
        <dbReference type="Pfam" id="PF15447"/>
    </source>
</evidence>
<dbReference type="Gene3D" id="1.20.1310.20">
    <property type="entry name" value="Duffy-antigen binding domain"/>
    <property type="match status" value="2"/>
</dbReference>
<dbReference type="OMA" id="KENECKG"/>
<protein>
    <recommendedName>
        <fullName evidence="12">Erythrocyte membrane protein 1</fullName>
    </recommendedName>
</protein>
<dbReference type="FunFam" id="1.20.58.830:FF:000004">
    <property type="entry name" value="Erythrocyte membrane protein 1, PfEMP1"/>
    <property type="match status" value="1"/>
</dbReference>
<feature type="compositionally biased region" description="Basic and acidic residues" evidence="2">
    <location>
        <begin position="1670"/>
        <end position="1695"/>
    </location>
</feature>
<dbReference type="FunFam" id="1.20.58.830:FF:000001">
    <property type="entry name" value="Erythrocyte membrane protein 1, PfEMP1"/>
    <property type="match status" value="1"/>
</dbReference>
<dbReference type="EMBL" id="DS016059">
    <property type="protein sequence ID" value="KOB84716.1"/>
    <property type="molecule type" value="Genomic_DNA"/>
</dbReference>
<feature type="compositionally biased region" description="Acidic residues" evidence="2">
    <location>
        <begin position="827"/>
        <end position="842"/>
    </location>
</feature>
<feature type="region of interest" description="Disordered" evidence="2">
    <location>
        <begin position="1328"/>
        <end position="1348"/>
    </location>
</feature>
<feature type="region of interest" description="Disordered" evidence="2">
    <location>
        <begin position="2064"/>
        <end position="2117"/>
    </location>
</feature>
<dbReference type="InterPro" id="IPR054595">
    <property type="entry name" value="DBL_C"/>
</dbReference>
<dbReference type="Pfam" id="PF15447">
    <property type="entry name" value="NTS"/>
    <property type="match status" value="1"/>
</dbReference>
<dbReference type="Pfam" id="PF21807">
    <property type="entry name" value="PfEMP1_CIDRalpha1_dom"/>
    <property type="match status" value="1"/>
</dbReference>
<feature type="region of interest" description="Disordered" evidence="2">
    <location>
        <begin position="998"/>
        <end position="1019"/>
    </location>
</feature>
<feature type="region of interest" description="Disordered" evidence="2">
    <location>
        <begin position="913"/>
        <end position="933"/>
    </location>
</feature>
<dbReference type="Pfam" id="PF15445">
    <property type="entry name" value="ATS"/>
    <property type="match status" value="1"/>
</dbReference>
<feature type="region of interest" description="Disordered" evidence="2">
    <location>
        <begin position="1070"/>
        <end position="1097"/>
    </location>
</feature>
<evidence type="ECO:0000259" key="3">
    <source>
        <dbReference type="Pfam" id="PF03011"/>
    </source>
</evidence>
<organism evidence="10 11">
    <name type="scientific">Plasmodium falciparum (isolate Dd2)</name>
    <dbReference type="NCBI Taxonomy" id="57267"/>
    <lineage>
        <taxon>Eukaryota</taxon>
        <taxon>Sar</taxon>
        <taxon>Alveolata</taxon>
        <taxon>Apicomplexa</taxon>
        <taxon>Aconoidasida</taxon>
        <taxon>Haemosporida</taxon>
        <taxon>Plasmodiidae</taxon>
        <taxon>Plasmodium</taxon>
        <taxon>Plasmodium (Laverania)</taxon>
    </lineage>
</organism>
<feature type="compositionally biased region" description="Acidic residues" evidence="2">
    <location>
        <begin position="1636"/>
        <end position="1646"/>
    </location>
</feature>
<dbReference type="SUPFAM" id="SSF140924">
    <property type="entry name" value="Duffy binding domain-like"/>
    <property type="match status" value="4"/>
</dbReference>
<evidence type="ECO:0000259" key="9">
    <source>
        <dbReference type="Pfam" id="PF22672"/>
    </source>
</evidence>
<dbReference type="InterPro" id="IPR049158">
    <property type="entry name" value="PfEMP1_CIDRalpha1_dom"/>
</dbReference>
<dbReference type="FunFam" id="1.10.1900.40:FF:000001">
    <property type="entry name" value="Erythrocyte membrane protein 1"/>
    <property type="match status" value="1"/>
</dbReference>
<sequence length="2210" mass="251307">MVLPKRAPTATIDYTKVTNVKELLDLIGKYIQQKVHGEALEHSNSQLHGFLSKVIFSGGHKTNVFNKCDIDEQYDTNVTDGHSHPCLSRKDVRFSYTEGAECDKSKIKGSNSKSEGACAPLRRLSLCDQNLEHIKPENIKDTHNLYIDVLLAAKYEGQMIAKKLQEYDPTNYKSRICTELARSFADIGDIIRGKDLYLGYNKKEKAQKEKLEQNLKFFFQNIDDKLDPEAKNYYAKEKDPDFLKLREDWWELNRQDIWKALTCNAPNDAKYFRKTVCAGGTTPTHEKCTCASGDVPTYFDYVPQYLRWFDEWSEDFCRKKKKKLENVQKQCRGKYGDDDTERYCSRNGYDCEQTVNARGKLRYGKQCISCLYACNPYVEWIDKQRKQFDKQKNKYAEEIKKYTNGAVGSGDSRRQKRGAGGETATNYEGYEKKFYKELENRYGSVNAFLEKLSKEDVCIKVQDTEGGKINFAEKHDDNNNDKEKGTFYHSQYCQPCPLCGVKRESGKEWKEKNGGKCTRGNLYKPKPGAAHTDITILKSGEKHDDIKQKIDDFCTKTQSGTGDSNSNSSLYDPWKCYNDVEKVKNGDVEDDDEEDVDEVKGAGGLCILQNTNKTSEKEPEQFQKTFHDFFYYWVAHMLKDSIYWRTKKIKRCLENNNGNRCKNSNKCNSDCGCFERWVEKKKDEWDKIKIHFGKQDMGKNKLFGNFGHDFVLQNILEQEFLKGDSEDASAQDTQNSLDSEEIKHLKHLSEMLQKENAQQTAGGSGTGVASDNEKKTIMDKLIEHEAQEAEKCKNCQEPPKPASDLARSDTYQPQSPVPGDNGHHSEEEDDDDEDDEEEEAAAEEEKATEDGAVSQPEASPTTKDVVKPPCDIVDDLFKDTKNFEDACRQKYGGNNSRLGWKCIPSGDKTATERVRDADSADSAHGKSDASGSICVPPRRRKLYLGGFDKFISGESRGPTSATASSRAQSDSLLLTAFVESAAVETFFLWDRYKEEKKPQAPQLQLPVSGSDDPQEELQSGKIPDDFLRQMFYTLGDYRDILFSNTDIVLEALSSSDKENMQKIQAKIKKILNGDNNQESGRPPSPPSEKNSGQPITRESWWKQHAESIWNAMVCALTYDTDSEEKGDRAKPKHLEEVQQAFFGTPNGKPGLPGLQPGTYQSTYNYKTVELKEEVNGAKETSASPTSQTTKLTDFISRPPYFRYLEEWGETFCRQRTRMLEKIKEECMDGDGKKQKCSGDGLNCNETVPDKEKIYEDFLCPTCARHCSSYKKWITRKKDEFEEQKSAYTEQKNNYVNEHNDAERNKDDNGFHKTLENYNEAGAFLERLKSGPCKNDNENESGEDNQEDKIDFKDETKTFKPATNCKPCSQFKVKCINGVCNGDGKKVNCNGGKINAKDIGNVGNSTKNLDILVNDNNTNRNKFDDLKDACQKADIFKGIRKDEWECGKVCGVDICTLKKDKNGKESDKKPIIMKELLKRWLEYFFEDYNKINKKLNSCIKNGNGEEQKCYKGCKENCKCVSIWIEKKRTEWEEIKKEYIDKYTKENDDSNDLTNFLQQAPFHDEVNKAIKPCSDLKSFEKSKECAVDASSEKGKDGNKSYVIDCLLNKLEEKAKTCKDTPQTSDEQPNCADNSPSLDENEPLEETENPVDPPKICPKQTVEEPKETEEGEEKCQPADNSDEKKEEANVEETAKESTEESDVPVPAPAGDQKEASTPKVAPKPSQPPRPKHPNPFEHPAVIPSLVTSTLAWSVGIGFAAISYFFIKKKTKSSVGNLFQILQIPKSDYDIPTKLSPNRYIPYTSGKYRGKRYIYLEGDSGTDSGYTDHYSDITSSSESEYEELDINDIYPYKSPKYKTLIEVVLEPSGNNTTASGKNTTASGTQNDIQNDDTPSSKITDNEWNTLKDEFISNMLQNQPNDYKSGDIPFNTQPNTLYFNKPEAKPFITSIHDRNLYTGEEYSYNVNMVNSMDDTKYVSNNVYSGIDLINDSLSGDYDIYDEVLKRKENELFGTNHVKQTSIHSVAKPARDDPIHNQLELFHKWLDRHRDMCEKWNNKEELLDKLKEEWNKDNNNNSGTPSDNTTPTTGITPPTSDNTPPTSDIPSGKLSDIPSDNNIPSSNQILNTDVSIQIDMDNPKPINQFTNMDTILEDLEKYNEPYYDMYDDDIYYDVNDHDTSTVDSNAMDVPSKVQIEMDVNSKLVKKKYPIGDVWDI</sequence>
<evidence type="ECO:0008006" key="12">
    <source>
        <dbReference type="Google" id="ProtNLM"/>
    </source>
</evidence>
<proteinExistence type="predicted"/>
<dbReference type="Pfam" id="PF03011">
    <property type="entry name" value="PFEMP"/>
    <property type="match status" value="2"/>
</dbReference>
<feature type="compositionally biased region" description="Low complexity" evidence="2">
    <location>
        <begin position="2067"/>
        <end position="2101"/>
    </location>
</feature>
<dbReference type="GO" id="GO:0046789">
    <property type="term" value="F:host cell surface receptor binding"/>
    <property type="evidence" value="ECO:0007669"/>
    <property type="project" value="InterPro"/>
</dbReference>
<feature type="compositionally biased region" description="Polar residues" evidence="2">
    <location>
        <begin position="1617"/>
        <end position="1635"/>
    </location>
</feature>
<dbReference type="Pfam" id="PF05424">
    <property type="entry name" value="Duffy_binding"/>
    <property type="match status" value="2"/>
</dbReference>
<dbReference type="KEGG" id="pfd:PFDG_00031"/>
<evidence type="ECO:0000313" key="10">
    <source>
        <dbReference type="EMBL" id="KOB84716.1"/>
    </source>
</evidence>
<feature type="region of interest" description="Disordered" evidence="2">
    <location>
        <begin position="789"/>
        <end position="869"/>
    </location>
</feature>
<feature type="domain" description="Plasmodium falciparum erythrocyte membrane protein-1 N-terminal segment" evidence="6">
    <location>
        <begin position="20"/>
        <end position="53"/>
    </location>
</feature>
<dbReference type="InterPro" id="IPR041480">
    <property type="entry name" value="CIDR1_gamma"/>
</dbReference>
<evidence type="ECO:0000259" key="7">
    <source>
        <dbReference type="Pfam" id="PF18562"/>
    </source>
</evidence>
<feature type="region of interest" description="Disordered" evidence="2">
    <location>
        <begin position="1864"/>
        <end position="1896"/>
    </location>
</feature>
<keyword evidence="1" id="KW-0175">Coiled coil</keyword>
<feature type="compositionally biased region" description="Polar residues" evidence="2">
    <location>
        <begin position="1087"/>
        <end position="1096"/>
    </location>
</feature>
<dbReference type="Proteomes" id="UP000054282">
    <property type="component" value="Unassembled WGS sequence"/>
</dbReference>
<feature type="region of interest" description="Disordered" evidence="2">
    <location>
        <begin position="1614"/>
        <end position="1733"/>
    </location>
</feature>
<dbReference type="Gene3D" id="1.20.58.830">
    <property type="match status" value="3"/>
</dbReference>
<evidence type="ECO:0000259" key="4">
    <source>
        <dbReference type="Pfam" id="PF05424"/>
    </source>
</evidence>
<evidence type="ECO:0000259" key="5">
    <source>
        <dbReference type="Pfam" id="PF15445"/>
    </source>
</evidence>
<feature type="domain" description="Duffy-antigen binding" evidence="4">
    <location>
        <begin position="116"/>
        <end position="307"/>
    </location>
</feature>
<feature type="domain" description="PfEMP1 CIDRalpha1" evidence="8">
    <location>
        <begin position="532"/>
        <end position="585"/>
    </location>
</feature>
<dbReference type="InterPro" id="IPR029210">
    <property type="entry name" value="PfEMP1_NTS"/>
</dbReference>
<dbReference type="InterPro" id="IPR044932">
    <property type="entry name" value="PfEMP1_ATS_sf"/>
</dbReference>
<feature type="domain" description="Duffy-binding-like" evidence="9">
    <location>
        <begin position="1206"/>
        <end position="1361"/>
    </location>
</feature>
<dbReference type="Pfam" id="PF22672">
    <property type="entry name" value="DBL_C"/>
    <property type="match status" value="2"/>
</dbReference>
<feature type="domain" description="Duffy-antigen binding" evidence="4">
    <location>
        <begin position="933"/>
        <end position="1130"/>
    </location>
</feature>
<dbReference type="VEuPathDB" id="PlasmoDB:PfDd2_070016500"/>
<dbReference type="InterPro" id="IPR004258">
    <property type="entry name" value="DBL"/>
</dbReference>
<evidence type="ECO:0000313" key="11">
    <source>
        <dbReference type="Proteomes" id="UP000054282"/>
    </source>
</evidence>
<dbReference type="InterPro" id="IPR029211">
    <property type="entry name" value="PfEMP1_ATS"/>
</dbReference>
<feature type="compositionally biased region" description="Basic and acidic residues" evidence="2">
    <location>
        <begin position="913"/>
        <end position="927"/>
    </location>
</feature>
<dbReference type="FunFam" id="1.20.58.830:FF:000009">
    <property type="entry name" value="Erythrocyte membrane protein 1, PfEMP1"/>
    <property type="match status" value="1"/>
</dbReference>
<reference evidence="11" key="2">
    <citation type="submission" date="2006-09" db="EMBL/GenBank/DDBJ databases">
        <title>The genome sequence of Plasmodium falciparum Dd2.</title>
        <authorList>
            <consortium name="The Broad Institute Genome Sequencing Platform"/>
            <person name="Birren B."/>
            <person name="Lander E."/>
            <person name="Galagan J."/>
            <person name="Nusbaum C."/>
            <person name="Devon K."/>
            <person name="Henn M."/>
            <person name="Jaffe D."/>
            <person name="Butler J."/>
            <person name="Alvarez P."/>
            <person name="Gnerre S."/>
            <person name="Grabherr M."/>
            <person name="Kleber M."/>
            <person name="Mauceli E."/>
            <person name="Brockman W."/>
            <person name="MacCallum I.A."/>
            <person name="Rounsley S."/>
            <person name="Young S."/>
            <person name="LaButti K."/>
            <person name="Pushparaj V."/>
            <person name="DeCaprio D."/>
            <person name="Crawford M."/>
            <person name="Koehrsen M."/>
            <person name="Engels R."/>
            <person name="Montgomery P."/>
            <person name="Pearson M."/>
            <person name="Howarth C."/>
            <person name="Larson L."/>
            <person name="Luoma S."/>
            <person name="White J."/>
            <person name="Kodira C."/>
            <person name="Zeng Q."/>
            <person name="O'Leary S."/>
            <person name="Yandava C."/>
            <person name="Alvarado L."/>
            <person name="Wirth D."/>
            <person name="Volkman S."/>
            <person name="Hartl D."/>
        </authorList>
    </citation>
    <scope>NUCLEOTIDE SEQUENCE [LARGE SCALE GENOMIC DNA]</scope>
</reference>
<feature type="domain" description="Duffy-binding-like" evidence="9">
    <location>
        <begin position="311"/>
        <end position="476"/>
    </location>
</feature>
<feature type="domain" description="Duffy-binding-like" evidence="3">
    <location>
        <begin position="629"/>
        <end position="797"/>
    </location>
</feature>